<dbReference type="EMBL" id="FOJI01000013">
    <property type="protein sequence ID" value="SEW37736.1"/>
    <property type="molecule type" value="Genomic_DNA"/>
</dbReference>
<proteinExistence type="predicted"/>
<evidence type="ECO:0000259" key="9">
    <source>
        <dbReference type="PROSITE" id="PS50893"/>
    </source>
</evidence>
<dbReference type="RefSeq" id="WP_242941056.1">
    <property type="nucleotide sequence ID" value="NZ_FOJI01000013.1"/>
</dbReference>
<dbReference type="Gene3D" id="3.40.50.300">
    <property type="entry name" value="P-loop containing nucleotide triphosphate hydrolases"/>
    <property type="match status" value="2"/>
</dbReference>
<dbReference type="InterPro" id="IPR027417">
    <property type="entry name" value="P-loop_NTPase"/>
</dbReference>
<evidence type="ECO:0000313" key="11">
    <source>
        <dbReference type="Proteomes" id="UP000199701"/>
    </source>
</evidence>
<dbReference type="InterPro" id="IPR003593">
    <property type="entry name" value="AAA+_ATPase"/>
</dbReference>
<dbReference type="Proteomes" id="UP000199701">
    <property type="component" value="Unassembled WGS sequence"/>
</dbReference>
<keyword evidence="11" id="KW-1185">Reference proteome</keyword>
<dbReference type="SUPFAM" id="SSF52540">
    <property type="entry name" value="P-loop containing nucleoside triphosphate hydrolases"/>
    <property type="match status" value="2"/>
</dbReference>
<keyword evidence="4" id="KW-0677">Repeat</keyword>
<dbReference type="FunFam" id="3.40.50.300:FF:000127">
    <property type="entry name" value="Ribose import ATP-binding protein RbsA"/>
    <property type="match status" value="1"/>
</dbReference>
<dbReference type="InterPro" id="IPR003439">
    <property type="entry name" value="ABC_transporter-like_ATP-bd"/>
</dbReference>
<keyword evidence="5" id="KW-0547">Nucleotide-binding</keyword>
<dbReference type="CDD" id="cd03215">
    <property type="entry name" value="ABC_Carb_Monos_II"/>
    <property type="match status" value="1"/>
</dbReference>
<organism evidence="10 11">
    <name type="scientific">[Clostridium] fimetarium</name>
    <dbReference type="NCBI Taxonomy" id="99656"/>
    <lineage>
        <taxon>Bacteria</taxon>
        <taxon>Bacillati</taxon>
        <taxon>Bacillota</taxon>
        <taxon>Clostridia</taxon>
        <taxon>Lachnospirales</taxon>
        <taxon>Lachnospiraceae</taxon>
    </lineage>
</organism>
<evidence type="ECO:0000256" key="8">
    <source>
        <dbReference type="ARBA" id="ARBA00023136"/>
    </source>
</evidence>
<sequence length="505" mass="55784">MMKEILRMEDITKKFGEVYANQDINLTIMEGEVHTLLGENGAGKSTLMNILIGLYQPSKGNIYIKGEKVKIDSPSKAVKLGIGMVHQHFMLVEAMTVFENIILGTSKDKSIFIKKDAIKKGIIELADRYGLDIEIDKEITEISVGAQQRVEILKALYRGAEVLILDEPTAALTELEVEGLFKIIRKLTAEKKSVIFISHKMREVLEISDQITILRTGKTVTTLKKDDTEALELANLMIGKELVTSEYEKVTKTLENIISLEHVSFNKKSKHSGISDITIAVGKGEILGIAGVDGNGQSQLAQMVTGVIAPDSGTIYLNSKKMTKFSPQRFIDANVSHIPEDRNKMGLIGNMSVKENLALKSLETPEISIAKGLFLKKKAITKNAEEMKEKYDIRCASVEQETRNLSGGNQQKIILAREMEENPELLVAVHPTRGLDIGATKYVHDKMIDSRNKGCGVLLISADFDEILKLSDRIAVMFEGQLVGIYAGKNPPIKEISLAMAGKIE</sequence>
<dbReference type="PANTHER" id="PTHR43790:SF4">
    <property type="entry name" value="GUANOSINE IMPORT ATP-BINDING PROTEIN NUPO"/>
    <property type="match status" value="1"/>
</dbReference>
<evidence type="ECO:0000256" key="3">
    <source>
        <dbReference type="ARBA" id="ARBA00022475"/>
    </source>
</evidence>
<dbReference type="GO" id="GO:0016887">
    <property type="term" value="F:ATP hydrolysis activity"/>
    <property type="evidence" value="ECO:0007669"/>
    <property type="project" value="InterPro"/>
</dbReference>
<evidence type="ECO:0000256" key="4">
    <source>
        <dbReference type="ARBA" id="ARBA00022737"/>
    </source>
</evidence>
<dbReference type="InterPro" id="IPR050107">
    <property type="entry name" value="ABC_carbohydrate_import_ATPase"/>
</dbReference>
<evidence type="ECO:0000256" key="7">
    <source>
        <dbReference type="ARBA" id="ARBA00022967"/>
    </source>
</evidence>
<dbReference type="GO" id="GO:0005524">
    <property type="term" value="F:ATP binding"/>
    <property type="evidence" value="ECO:0007669"/>
    <property type="project" value="UniProtKB-KW"/>
</dbReference>
<accession>A0A1I0RAD3</accession>
<dbReference type="GO" id="GO:0005886">
    <property type="term" value="C:plasma membrane"/>
    <property type="evidence" value="ECO:0007669"/>
    <property type="project" value="UniProtKB-SubCell"/>
</dbReference>
<dbReference type="PROSITE" id="PS00211">
    <property type="entry name" value="ABC_TRANSPORTER_1"/>
    <property type="match status" value="1"/>
</dbReference>
<keyword evidence="7" id="KW-1278">Translocase</keyword>
<dbReference type="AlphaFoldDB" id="A0A1I0RAD3"/>
<evidence type="ECO:0000256" key="6">
    <source>
        <dbReference type="ARBA" id="ARBA00022840"/>
    </source>
</evidence>
<comment type="subcellular location">
    <subcellularLocation>
        <location evidence="1">Cell membrane</location>
        <topology evidence="1">Peripheral membrane protein</topology>
    </subcellularLocation>
</comment>
<dbReference type="STRING" id="99656.SAMN05421659_11368"/>
<name>A0A1I0RAD3_9FIRM</name>
<keyword evidence="2" id="KW-0813">Transport</keyword>
<keyword evidence="10" id="KW-0762">Sugar transport</keyword>
<dbReference type="PANTHER" id="PTHR43790">
    <property type="entry name" value="CARBOHYDRATE TRANSPORT ATP-BINDING PROTEIN MG119-RELATED"/>
    <property type="match status" value="1"/>
</dbReference>
<dbReference type="InterPro" id="IPR017871">
    <property type="entry name" value="ABC_transporter-like_CS"/>
</dbReference>
<dbReference type="SMART" id="SM00382">
    <property type="entry name" value="AAA"/>
    <property type="match status" value="1"/>
</dbReference>
<evidence type="ECO:0000256" key="5">
    <source>
        <dbReference type="ARBA" id="ARBA00022741"/>
    </source>
</evidence>
<dbReference type="PROSITE" id="PS50893">
    <property type="entry name" value="ABC_TRANSPORTER_2"/>
    <property type="match status" value="2"/>
</dbReference>
<reference evidence="10 11" key="1">
    <citation type="submission" date="2016-10" db="EMBL/GenBank/DDBJ databases">
        <authorList>
            <person name="de Groot N.N."/>
        </authorList>
    </citation>
    <scope>NUCLEOTIDE SEQUENCE [LARGE SCALE GENOMIC DNA]</scope>
    <source>
        <strain evidence="10 11">DSM 9179</strain>
    </source>
</reference>
<feature type="domain" description="ABC transporter" evidence="9">
    <location>
        <begin position="258"/>
        <end position="504"/>
    </location>
</feature>
<dbReference type="Pfam" id="PF00005">
    <property type="entry name" value="ABC_tran"/>
    <property type="match status" value="2"/>
</dbReference>
<protein>
    <submittedName>
        <fullName evidence="10">Simple sugar transport system ATP-binding protein</fullName>
    </submittedName>
</protein>
<evidence type="ECO:0000256" key="2">
    <source>
        <dbReference type="ARBA" id="ARBA00022448"/>
    </source>
</evidence>
<gene>
    <name evidence="10" type="ORF">SAMN05421659_11368</name>
</gene>
<evidence type="ECO:0000256" key="1">
    <source>
        <dbReference type="ARBA" id="ARBA00004202"/>
    </source>
</evidence>
<evidence type="ECO:0000313" key="10">
    <source>
        <dbReference type="EMBL" id="SEW37736.1"/>
    </source>
</evidence>
<keyword evidence="8" id="KW-0472">Membrane</keyword>
<keyword evidence="3" id="KW-1003">Cell membrane</keyword>
<keyword evidence="6 10" id="KW-0067">ATP-binding</keyword>
<dbReference type="CDD" id="cd03216">
    <property type="entry name" value="ABC_Carb_Monos_I"/>
    <property type="match status" value="1"/>
</dbReference>
<feature type="domain" description="ABC transporter" evidence="9">
    <location>
        <begin position="6"/>
        <end position="241"/>
    </location>
</feature>